<protein>
    <submittedName>
        <fullName evidence="1">Uncharacterized protein</fullName>
    </submittedName>
</protein>
<dbReference type="AlphaFoldDB" id="A0A2H0NCP1"/>
<name>A0A2H0NCP1_9BACT</name>
<organism evidence="1 2">
    <name type="scientific">Candidatus Komeilibacteria bacterium CG11_big_fil_rev_8_21_14_0_20_36_20</name>
    <dbReference type="NCBI Taxonomy" id="1974477"/>
    <lineage>
        <taxon>Bacteria</taxon>
        <taxon>Candidatus Komeiliibacteriota</taxon>
    </lineage>
</organism>
<gene>
    <name evidence="1" type="ORF">COV55_02800</name>
</gene>
<reference evidence="1 2" key="1">
    <citation type="submission" date="2017-09" db="EMBL/GenBank/DDBJ databases">
        <title>Depth-based differentiation of microbial function through sediment-hosted aquifers and enrichment of novel symbionts in the deep terrestrial subsurface.</title>
        <authorList>
            <person name="Probst A.J."/>
            <person name="Ladd B."/>
            <person name="Jarett J.K."/>
            <person name="Geller-Mcgrath D.E."/>
            <person name="Sieber C.M."/>
            <person name="Emerson J.B."/>
            <person name="Anantharaman K."/>
            <person name="Thomas B.C."/>
            <person name="Malmstrom R."/>
            <person name="Stieglmeier M."/>
            <person name="Klingl A."/>
            <person name="Woyke T."/>
            <person name="Ryan C.M."/>
            <person name="Banfield J.F."/>
        </authorList>
    </citation>
    <scope>NUCLEOTIDE SEQUENCE [LARGE SCALE GENOMIC DNA]</scope>
    <source>
        <strain evidence="1">CG11_big_fil_rev_8_21_14_0_20_36_20</strain>
    </source>
</reference>
<proteinExistence type="predicted"/>
<accession>A0A2H0NCP1</accession>
<evidence type="ECO:0000313" key="1">
    <source>
        <dbReference type="EMBL" id="PIR06660.1"/>
    </source>
</evidence>
<dbReference type="Proteomes" id="UP000230564">
    <property type="component" value="Unassembled WGS sequence"/>
</dbReference>
<comment type="caution">
    <text evidence="1">The sequence shown here is derived from an EMBL/GenBank/DDBJ whole genome shotgun (WGS) entry which is preliminary data.</text>
</comment>
<sequence>MKFLKDYIGKELKCITKEEVTKLVAFKNKRESYESHLQEYVNLADGNEEAGKKFFYKAYPDADNFVDKNYEIKVK</sequence>
<evidence type="ECO:0000313" key="2">
    <source>
        <dbReference type="Proteomes" id="UP000230564"/>
    </source>
</evidence>
<dbReference type="EMBL" id="PCWQ01000011">
    <property type="protein sequence ID" value="PIR06660.1"/>
    <property type="molecule type" value="Genomic_DNA"/>
</dbReference>